<evidence type="ECO:0000313" key="3">
    <source>
        <dbReference type="Proteomes" id="UP000001823"/>
    </source>
</evidence>
<evidence type="ECO:0000313" key="2">
    <source>
        <dbReference type="EMBL" id="ABG84451.1"/>
    </source>
</evidence>
<organism evidence="2 3">
    <name type="scientific">Clostridium perfringens (strain ATCC 13124 / DSM 756 / JCM 1290 / NCIMB 6125 / NCTC 8237 / Type A)</name>
    <dbReference type="NCBI Taxonomy" id="195103"/>
    <lineage>
        <taxon>Bacteria</taxon>
        <taxon>Bacillati</taxon>
        <taxon>Bacillota</taxon>
        <taxon>Clostridia</taxon>
        <taxon>Eubacteriales</taxon>
        <taxon>Clostridiaceae</taxon>
        <taxon>Clostridium</taxon>
    </lineage>
</organism>
<dbReference type="EMBL" id="CP000246">
    <property type="protein sequence ID" value="ABG84451.1"/>
    <property type="molecule type" value="Genomic_DNA"/>
</dbReference>
<protein>
    <submittedName>
        <fullName evidence="2">Lipoprotein</fullName>
    </submittedName>
</protein>
<dbReference type="PROSITE" id="PS51257">
    <property type="entry name" value="PROKAR_LIPOPROTEIN"/>
    <property type="match status" value="1"/>
</dbReference>
<name>A0A0H2YTP0_CLOP1</name>
<keyword evidence="3" id="KW-1185">Reference proteome</keyword>
<dbReference type="AlphaFoldDB" id="A0A0H2YTP0"/>
<proteinExistence type="predicted"/>
<sequence length="507" mass="57809">MKKIFLVFFTIISFFMMGCSQKESFDISKITPPESDNIKILGEWEVVSKLHDSDENNSGSVSGAFHLEKDDIVNISKDGVVANGISIVNPKFKLKRMEREVFFREIDNISIKNEIKDAIKSEYIDVNSIYDSNKTYLSIISINDEEAYLLLTDNLIKLKKVSNVVTKEEISESEKSDSDKNTKRENTISPEYYQKDVGILLGLKEPAHIEDDDFEEASYKTLWISVINNELQPIMVLDNSLLLPRINGFSNISLSSTLDNGKFENKLKVTSKKKDPNDKTEIKGEKNTEGIYEEITFVGNDYIGLESYSGSDDFRGTFNEYSIIPINTMDTHKSMDIVNLFGKEQEENFNKSEKNAIQKYDIDGREYYSKNKYSNITLQRKNGNWHLEGILNEKSSMDYPKTFDININPVPILVNYDTLAVPWSQVLSLGRDVRDVVTAPNGKIAITLAKDKLSIYKVIDGRIGERLGEININNDEKIVMAEWAVGDYVKYWDETVENVYGAKKISE</sequence>
<dbReference type="HOGENOM" id="CLU_041109_0_0_9"/>
<dbReference type="Proteomes" id="UP000001823">
    <property type="component" value="Chromosome"/>
</dbReference>
<feature type="region of interest" description="Disordered" evidence="1">
    <location>
        <begin position="169"/>
        <end position="188"/>
    </location>
</feature>
<dbReference type="eggNOG" id="ENOG502Z81P">
    <property type="taxonomic scope" value="Bacteria"/>
</dbReference>
<reference evidence="2 3" key="1">
    <citation type="journal article" date="2006" name="Genome Res.">
        <title>Skewed genomic variability in strains of the toxigenic bacterial pathogen, Clostridium perfringens.</title>
        <authorList>
            <person name="Myers G.S."/>
            <person name="Rasko D.A."/>
            <person name="Cheung J.K."/>
            <person name="Ravel J."/>
            <person name="Seshadri R."/>
            <person name="Deboy R.T."/>
            <person name="Ren Q."/>
            <person name="Varga J."/>
            <person name="Awad M.M."/>
            <person name="Brinkac L.M."/>
            <person name="Daugherty S.C."/>
            <person name="Haft D.H."/>
            <person name="Dodson R.J."/>
            <person name="Madupu R."/>
            <person name="Nelson W.C."/>
            <person name="Rosovitz M.J."/>
            <person name="Sullivan S.A."/>
            <person name="Khouri H."/>
            <person name="Dimitrov G.I."/>
            <person name="Watkins K.L."/>
            <person name="Mulligan S."/>
            <person name="Benton J."/>
            <person name="Radune D."/>
            <person name="Fisher D.J."/>
            <person name="Atkins H.S."/>
            <person name="Hiscox T."/>
            <person name="Jost B.H."/>
            <person name="Billington S.J."/>
            <person name="Songer J.G."/>
            <person name="McClane B.A."/>
            <person name="Titball R.W."/>
            <person name="Rood J.I."/>
            <person name="Melville S.B."/>
            <person name="Paulsen I.T."/>
        </authorList>
    </citation>
    <scope>NUCLEOTIDE SEQUENCE [LARGE SCALE GENOMIC DNA]</scope>
    <source>
        <strain evidence="3">ATCC 13124 / DSM 756 / JCM 1290 / NCIMB 6125 / NCTC 8237 / S 107 / Type A</strain>
    </source>
</reference>
<gene>
    <name evidence="2" type="ordered locus">CPF_2502</name>
</gene>
<dbReference type="STRING" id="195103.CPF_2502"/>
<accession>A0A0H2YTP0</accession>
<dbReference type="PaxDb" id="195103-CPF_2502"/>
<feature type="compositionally biased region" description="Basic and acidic residues" evidence="1">
    <location>
        <begin position="169"/>
        <end position="186"/>
    </location>
</feature>
<dbReference type="KEGG" id="cpf:CPF_2502"/>
<dbReference type="RefSeq" id="WP_011591083.1">
    <property type="nucleotide sequence ID" value="NC_008261.1"/>
</dbReference>
<keyword evidence="2" id="KW-0449">Lipoprotein</keyword>
<evidence type="ECO:0000256" key="1">
    <source>
        <dbReference type="SAM" id="MobiDB-lite"/>
    </source>
</evidence>